<keyword evidence="9" id="KW-0812">Transmembrane</keyword>
<evidence type="ECO:0000256" key="2">
    <source>
        <dbReference type="ARBA" id="ARBA00012438"/>
    </source>
</evidence>
<dbReference type="CDD" id="cd16917">
    <property type="entry name" value="HATPase_UhpB-NarQ-NarX-like"/>
    <property type="match status" value="1"/>
</dbReference>
<evidence type="ECO:0000256" key="6">
    <source>
        <dbReference type="ARBA" id="ARBA00022777"/>
    </source>
</evidence>
<keyword evidence="4" id="KW-0808">Transferase</keyword>
<dbReference type="SUPFAM" id="SSF55874">
    <property type="entry name" value="ATPase domain of HSP90 chaperone/DNA topoisomerase II/histidine kinase"/>
    <property type="match status" value="1"/>
</dbReference>
<feature type="domain" description="Histidine kinase/HSP90-like ATPase" evidence="10">
    <location>
        <begin position="502"/>
        <end position="585"/>
    </location>
</feature>
<evidence type="ECO:0000256" key="8">
    <source>
        <dbReference type="ARBA" id="ARBA00023012"/>
    </source>
</evidence>
<keyword evidence="6 12" id="KW-0418">Kinase</keyword>
<dbReference type="PANTHER" id="PTHR24421:SF10">
    <property type="entry name" value="NITRATE_NITRITE SENSOR PROTEIN NARQ"/>
    <property type="match status" value="1"/>
</dbReference>
<evidence type="ECO:0000259" key="11">
    <source>
        <dbReference type="Pfam" id="PF07730"/>
    </source>
</evidence>
<dbReference type="GO" id="GO:0016301">
    <property type="term" value="F:kinase activity"/>
    <property type="evidence" value="ECO:0007669"/>
    <property type="project" value="UniProtKB-KW"/>
</dbReference>
<keyword evidence="3" id="KW-0597">Phosphoprotein</keyword>
<evidence type="ECO:0000313" key="13">
    <source>
        <dbReference type="Proteomes" id="UP001058860"/>
    </source>
</evidence>
<feature type="domain" description="Signal transduction histidine kinase subgroup 3 dimerisation and phosphoacceptor" evidence="11">
    <location>
        <begin position="398"/>
        <end position="463"/>
    </location>
</feature>
<keyword evidence="13" id="KW-1185">Reference proteome</keyword>
<protein>
    <recommendedName>
        <fullName evidence="2">histidine kinase</fullName>
        <ecNumber evidence="2">2.7.13.3</ecNumber>
    </recommendedName>
</protein>
<evidence type="ECO:0000259" key="10">
    <source>
        <dbReference type="Pfam" id="PF02518"/>
    </source>
</evidence>
<keyword evidence="9" id="KW-1133">Transmembrane helix</keyword>
<keyword evidence="9" id="KW-0472">Membrane</keyword>
<feature type="transmembrane region" description="Helical" evidence="9">
    <location>
        <begin position="90"/>
        <end position="114"/>
    </location>
</feature>
<dbReference type="Proteomes" id="UP001058860">
    <property type="component" value="Chromosome"/>
</dbReference>
<feature type="transmembrane region" description="Helical" evidence="9">
    <location>
        <begin position="206"/>
        <end position="230"/>
    </location>
</feature>
<dbReference type="EMBL" id="CP088295">
    <property type="protein sequence ID" value="UUY02089.1"/>
    <property type="molecule type" value="Genomic_DNA"/>
</dbReference>
<dbReference type="Pfam" id="PF07730">
    <property type="entry name" value="HisKA_3"/>
    <property type="match status" value="1"/>
</dbReference>
<dbReference type="Gene3D" id="3.30.565.10">
    <property type="entry name" value="Histidine kinase-like ATPase, C-terminal domain"/>
    <property type="match status" value="1"/>
</dbReference>
<gene>
    <name evidence="12" type="ORF">LRS13_15350</name>
</gene>
<sequence length="588" mass="62264">MSSLRPALIGIGLLGLLLTAMAVAVQLTTDRGSITSRTVDAIVVSTVMAIYIGTGLFAWARRPHNLVGALLCATGFTFMLNSLTVSDTGWVFTLGSVLGSVFFIVFAQLVLTYPTGRAATAAERRLLAAGYGLAIGVPLAYALFSPDLEGHSAEEAPANLILLADLPWLADAIDVAGSLAGVAVIAGLLWLMVQRWREATSAARRLLTPILVCGGALIVLLGSVLIADLVVDDDSVLYAVLNLAALVPFLALPFVFLTGLLRSRWVQVAAVGDLLERLGGEERQQLGAVVAEALEDPSVTVAYWLDAEERFVDDDGRPVTLPDPDDPARAAVEVRHGDVLVGVIVHDRSLEEERDIVGAAANAAALAMENGRLEAELRARVEDLRESRARLVTEGMAERRRLERDLHDGAQQRLVSLSLQLGLARGAVDRDPGEARLLLDRAAGELDQALAELRELARGLHPAILTDRGLPAAIEVLAARSPTPVEVEEVAAERLPAPVEAAAYFVVSEALANLAKHAEAEHATVRVQRENGHAVVEVHDDGRGGADADGHGLRGLSDRVAALDGRLDVESPPGKGTTIRAEIPCASS</sequence>
<evidence type="ECO:0000313" key="12">
    <source>
        <dbReference type="EMBL" id="UUY02089.1"/>
    </source>
</evidence>
<evidence type="ECO:0000256" key="7">
    <source>
        <dbReference type="ARBA" id="ARBA00022840"/>
    </source>
</evidence>
<evidence type="ECO:0000256" key="5">
    <source>
        <dbReference type="ARBA" id="ARBA00022741"/>
    </source>
</evidence>
<feature type="transmembrane region" description="Helical" evidence="9">
    <location>
        <begin position="126"/>
        <end position="144"/>
    </location>
</feature>
<feature type="transmembrane region" description="Helical" evidence="9">
    <location>
        <begin position="38"/>
        <end position="59"/>
    </location>
</feature>
<dbReference type="PANTHER" id="PTHR24421">
    <property type="entry name" value="NITRATE/NITRITE SENSOR PROTEIN NARX-RELATED"/>
    <property type="match status" value="1"/>
</dbReference>
<feature type="transmembrane region" description="Helical" evidence="9">
    <location>
        <begin position="175"/>
        <end position="194"/>
    </location>
</feature>
<name>A0ABY5PBN3_9ACTN</name>
<feature type="transmembrane region" description="Helical" evidence="9">
    <location>
        <begin position="236"/>
        <end position="257"/>
    </location>
</feature>
<proteinExistence type="predicted"/>
<reference evidence="13" key="1">
    <citation type="submission" date="2021-11" db="EMBL/GenBank/DDBJ databases">
        <title>Cultivation dependent microbiological survey of springs from the worlds oldest radium mine currently devoted to the extraction of radon-saturated water.</title>
        <authorList>
            <person name="Kapinusova G."/>
            <person name="Smrhova T."/>
            <person name="Strejcek M."/>
            <person name="Suman J."/>
            <person name="Jani K."/>
            <person name="Pajer P."/>
            <person name="Uhlik O."/>
        </authorList>
    </citation>
    <scope>NUCLEOTIDE SEQUENCE [LARGE SCALE GENOMIC DNA]</scope>
    <source>
        <strain evidence="13">J379</strain>
    </source>
</reference>
<dbReference type="EC" id="2.7.13.3" evidence="2"/>
<dbReference type="Pfam" id="PF02518">
    <property type="entry name" value="HATPase_c"/>
    <property type="match status" value="1"/>
</dbReference>
<dbReference type="InterPro" id="IPR003594">
    <property type="entry name" value="HATPase_dom"/>
</dbReference>
<comment type="catalytic activity">
    <reaction evidence="1">
        <text>ATP + protein L-histidine = ADP + protein N-phospho-L-histidine.</text>
        <dbReference type="EC" id="2.7.13.3"/>
    </reaction>
</comment>
<keyword evidence="7" id="KW-0067">ATP-binding</keyword>
<dbReference type="RefSeq" id="WP_353862623.1">
    <property type="nucleotide sequence ID" value="NZ_CP088295.1"/>
</dbReference>
<keyword evidence="5" id="KW-0547">Nucleotide-binding</keyword>
<dbReference type="InterPro" id="IPR011712">
    <property type="entry name" value="Sig_transdc_His_kin_sub3_dim/P"/>
</dbReference>
<organism evidence="12 13">
    <name type="scientific">Svornostia abyssi</name>
    <dbReference type="NCBI Taxonomy" id="2898438"/>
    <lineage>
        <taxon>Bacteria</taxon>
        <taxon>Bacillati</taxon>
        <taxon>Actinomycetota</taxon>
        <taxon>Thermoleophilia</taxon>
        <taxon>Solirubrobacterales</taxon>
        <taxon>Baekduiaceae</taxon>
        <taxon>Svornostia</taxon>
    </lineage>
</organism>
<evidence type="ECO:0000256" key="4">
    <source>
        <dbReference type="ARBA" id="ARBA00022679"/>
    </source>
</evidence>
<evidence type="ECO:0000256" key="3">
    <source>
        <dbReference type="ARBA" id="ARBA00022553"/>
    </source>
</evidence>
<dbReference type="Gene3D" id="1.20.5.1930">
    <property type="match status" value="1"/>
</dbReference>
<keyword evidence="8" id="KW-0902">Two-component regulatory system</keyword>
<dbReference type="InterPro" id="IPR036890">
    <property type="entry name" value="HATPase_C_sf"/>
</dbReference>
<dbReference type="InterPro" id="IPR050482">
    <property type="entry name" value="Sensor_HK_TwoCompSys"/>
</dbReference>
<evidence type="ECO:0000256" key="9">
    <source>
        <dbReference type="SAM" id="Phobius"/>
    </source>
</evidence>
<evidence type="ECO:0000256" key="1">
    <source>
        <dbReference type="ARBA" id="ARBA00000085"/>
    </source>
</evidence>
<accession>A0ABY5PBN3</accession>
<feature type="transmembrane region" description="Helical" evidence="9">
    <location>
        <begin position="66"/>
        <end position="84"/>
    </location>
</feature>